<comment type="similarity">
    <text evidence="2">Belongs to the KdsC family.</text>
</comment>
<evidence type="ECO:0000313" key="8">
    <source>
        <dbReference type="EMBL" id="QCC85395.1"/>
    </source>
</evidence>
<evidence type="ECO:0000256" key="4">
    <source>
        <dbReference type="ARBA" id="ARBA00022723"/>
    </source>
</evidence>
<feature type="binding site" evidence="7">
    <location>
        <position position="9"/>
    </location>
    <ligand>
        <name>Mg(2+)</name>
        <dbReference type="ChEBI" id="CHEBI:18420"/>
    </ligand>
</feature>
<proteinExistence type="inferred from homology"/>
<evidence type="ECO:0000256" key="5">
    <source>
        <dbReference type="ARBA" id="ARBA00022801"/>
    </source>
</evidence>
<keyword evidence="6 7" id="KW-0460">Magnesium</keyword>
<dbReference type="OrthoDB" id="9805604at2"/>
<evidence type="ECO:0000313" key="9">
    <source>
        <dbReference type="Proteomes" id="UP000297065"/>
    </source>
</evidence>
<dbReference type="InterPro" id="IPR023214">
    <property type="entry name" value="HAD_sf"/>
</dbReference>
<protein>
    <submittedName>
        <fullName evidence="8">Uncharacterized protein</fullName>
    </submittedName>
</protein>
<dbReference type="Gene3D" id="3.40.50.1000">
    <property type="entry name" value="HAD superfamily/HAD-like"/>
    <property type="match status" value="1"/>
</dbReference>
<dbReference type="InterPro" id="IPR010023">
    <property type="entry name" value="KdsC_fam"/>
</dbReference>
<evidence type="ECO:0000256" key="2">
    <source>
        <dbReference type="ARBA" id="ARBA00005893"/>
    </source>
</evidence>
<evidence type="ECO:0000256" key="6">
    <source>
        <dbReference type="ARBA" id="ARBA00022842"/>
    </source>
</evidence>
<reference evidence="8 9" key="1">
    <citation type="submission" date="2019-02" db="EMBL/GenBank/DDBJ databases">
        <title>Complete Genome Sequence of Desulfovibrio desulfuricans IC1, a Sulfonate Utilizing Anaerobe.</title>
        <authorList>
            <person name="Day L.A."/>
            <person name="De Leon K.B."/>
            <person name="Wall J.D."/>
        </authorList>
    </citation>
    <scope>NUCLEOTIDE SEQUENCE [LARGE SCALE GENOMIC DNA]</scope>
    <source>
        <strain evidence="8 9">IC1</strain>
    </source>
</reference>
<comment type="subunit">
    <text evidence="3">Homotetramer.</text>
</comment>
<dbReference type="InterPro" id="IPR050793">
    <property type="entry name" value="CMP-NeuNAc_synthase"/>
</dbReference>
<dbReference type="InterPro" id="IPR036412">
    <property type="entry name" value="HAD-like_sf"/>
</dbReference>
<dbReference type="PIRSF" id="PIRSF006118">
    <property type="entry name" value="KDO8-P_Ptase"/>
    <property type="match status" value="1"/>
</dbReference>
<dbReference type="GO" id="GO:0008781">
    <property type="term" value="F:N-acylneuraminate cytidylyltransferase activity"/>
    <property type="evidence" value="ECO:0007669"/>
    <property type="project" value="TreeGrafter"/>
</dbReference>
<dbReference type="GO" id="GO:0016788">
    <property type="term" value="F:hydrolase activity, acting on ester bonds"/>
    <property type="evidence" value="ECO:0007669"/>
    <property type="project" value="InterPro"/>
</dbReference>
<dbReference type="SFLD" id="SFLDG01138">
    <property type="entry name" value="C1.6.2:_Deoxy-d-mannose-octulo"/>
    <property type="match status" value="1"/>
</dbReference>
<organism evidence="8 9">
    <name type="scientific">Desulfovibrio desulfuricans</name>
    <dbReference type="NCBI Taxonomy" id="876"/>
    <lineage>
        <taxon>Bacteria</taxon>
        <taxon>Pseudomonadati</taxon>
        <taxon>Thermodesulfobacteriota</taxon>
        <taxon>Desulfovibrionia</taxon>
        <taxon>Desulfovibrionales</taxon>
        <taxon>Desulfovibrionaceae</taxon>
        <taxon>Desulfovibrio</taxon>
    </lineage>
</organism>
<evidence type="ECO:0000256" key="7">
    <source>
        <dbReference type="PIRSR" id="PIRSR006118-2"/>
    </source>
</evidence>
<dbReference type="AlphaFoldDB" id="A0A4P7UGW6"/>
<feature type="binding site" evidence="7">
    <location>
        <position position="11"/>
    </location>
    <ligand>
        <name>substrate</name>
    </ligand>
</feature>
<gene>
    <name evidence="8" type="ORF">DDIC_05800</name>
</gene>
<keyword evidence="5" id="KW-0378">Hydrolase</keyword>
<dbReference type="SFLD" id="SFLDG01136">
    <property type="entry name" value="C1.6:_Phosphoserine_Phosphatas"/>
    <property type="match status" value="1"/>
</dbReference>
<dbReference type="SUPFAM" id="SSF56784">
    <property type="entry name" value="HAD-like"/>
    <property type="match status" value="1"/>
</dbReference>
<keyword evidence="4 7" id="KW-0479">Metal-binding</keyword>
<comment type="cofactor">
    <cofactor evidence="1 7">
        <name>Mg(2+)</name>
        <dbReference type="ChEBI" id="CHEBI:18420"/>
    </cofactor>
</comment>
<dbReference type="GO" id="GO:0046872">
    <property type="term" value="F:metal ion binding"/>
    <property type="evidence" value="ECO:0007669"/>
    <property type="project" value="UniProtKB-KW"/>
</dbReference>
<dbReference type="PANTHER" id="PTHR21485:SF3">
    <property type="entry name" value="N-ACYLNEURAMINATE CYTIDYLYLTRANSFERASE"/>
    <property type="match status" value="1"/>
</dbReference>
<dbReference type="PANTHER" id="PTHR21485">
    <property type="entry name" value="HAD SUPERFAMILY MEMBERS CMAS AND KDSC"/>
    <property type="match status" value="1"/>
</dbReference>
<feature type="binding site" evidence="7">
    <location>
        <position position="102"/>
    </location>
    <ligand>
        <name>Mg(2+)</name>
        <dbReference type="ChEBI" id="CHEBI:18420"/>
    </ligand>
</feature>
<name>A0A4P7UGW6_DESDE</name>
<evidence type="ECO:0000256" key="3">
    <source>
        <dbReference type="ARBA" id="ARBA00011881"/>
    </source>
</evidence>
<sequence>MSISHVVIDVDGTLTDGGICYDATGNELKTFCTRDGAGLFAARRAGIALVVLTSRESVAVQRRAADFQVDILQQNVTGKRRWLLDFMEKNCLGREHLAYIGDDLNDYAAMELACFVGCPKDACPEVRAVANYVAPRCGGHGAVRDVLRCLLTLRGQWDDAVRAVYGIDAWRADAAR</sequence>
<dbReference type="NCBIfam" id="TIGR01670">
    <property type="entry name" value="KdsC-phosphatas"/>
    <property type="match status" value="1"/>
</dbReference>
<evidence type="ECO:0000256" key="1">
    <source>
        <dbReference type="ARBA" id="ARBA00001946"/>
    </source>
</evidence>
<dbReference type="EMBL" id="CP036295">
    <property type="protein sequence ID" value="QCC85395.1"/>
    <property type="molecule type" value="Genomic_DNA"/>
</dbReference>
<dbReference type="SFLD" id="SFLDS00003">
    <property type="entry name" value="Haloacid_Dehalogenase"/>
    <property type="match status" value="1"/>
</dbReference>
<dbReference type="Proteomes" id="UP000297065">
    <property type="component" value="Chromosome"/>
</dbReference>
<accession>A0A4P7UGW6</accession>